<dbReference type="Pfam" id="PF24175">
    <property type="entry name" value="SU10_adaptor"/>
    <property type="match status" value="1"/>
</dbReference>
<evidence type="ECO:0000313" key="1">
    <source>
        <dbReference type="EMBL" id="MFD1126638.1"/>
    </source>
</evidence>
<protein>
    <recommendedName>
        <fullName evidence="3">Head completion adaptor</fullName>
    </recommendedName>
</protein>
<evidence type="ECO:0000313" key="2">
    <source>
        <dbReference type="Proteomes" id="UP001597169"/>
    </source>
</evidence>
<name>A0ABW3PR90_9BACL</name>
<dbReference type="RefSeq" id="WP_251584902.1">
    <property type="nucleotide sequence ID" value="NZ_JBHTKX010000001.1"/>
</dbReference>
<evidence type="ECO:0008006" key="3">
    <source>
        <dbReference type="Google" id="ProtNLM"/>
    </source>
</evidence>
<comment type="caution">
    <text evidence="1">The sequence shown here is derived from an EMBL/GenBank/DDBJ whole genome shotgun (WGS) entry which is preliminary data.</text>
</comment>
<sequence>MATVTDLVSDINLRYRNTFTNAQKLVWLNEEQRELFDVLEIDSEPYAFVTVEDNSYYPFPEGFDFTKIKVVSMQINSSSPDPTFREVPMRRNDDNVYAPAGPWYTIVSDVMYLDYPGGVPGDMNVYIYCDAEPTEVTEATMNLEPDLPVKYQEILKLGVLKRIAGARKDADMKTNFDMEYQEKIADVLWSRKLKEPEFVQPTSTQTFRNHSRGYIINGW</sequence>
<dbReference type="EMBL" id="JBHTKX010000001">
    <property type="protein sequence ID" value="MFD1126638.1"/>
    <property type="molecule type" value="Genomic_DNA"/>
</dbReference>
<keyword evidence="2" id="KW-1185">Reference proteome</keyword>
<organism evidence="1 2">
    <name type="scientific">Paenibacillus provencensis</name>
    <dbReference type="NCBI Taxonomy" id="441151"/>
    <lineage>
        <taxon>Bacteria</taxon>
        <taxon>Bacillati</taxon>
        <taxon>Bacillota</taxon>
        <taxon>Bacilli</taxon>
        <taxon>Bacillales</taxon>
        <taxon>Paenibacillaceae</taxon>
        <taxon>Paenibacillus</taxon>
    </lineage>
</organism>
<dbReference type="Proteomes" id="UP001597169">
    <property type="component" value="Unassembled WGS sequence"/>
</dbReference>
<dbReference type="InterPro" id="IPR056209">
    <property type="entry name" value="SU10_adaptor"/>
</dbReference>
<gene>
    <name evidence="1" type="ORF">ACFQ3J_00420</name>
</gene>
<proteinExistence type="predicted"/>
<reference evidence="2" key="1">
    <citation type="journal article" date="2019" name="Int. J. Syst. Evol. Microbiol.">
        <title>The Global Catalogue of Microorganisms (GCM) 10K type strain sequencing project: providing services to taxonomists for standard genome sequencing and annotation.</title>
        <authorList>
            <consortium name="The Broad Institute Genomics Platform"/>
            <consortium name="The Broad Institute Genome Sequencing Center for Infectious Disease"/>
            <person name="Wu L."/>
            <person name="Ma J."/>
        </authorList>
    </citation>
    <scope>NUCLEOTIDE SEQUENCE [LARGE SCALE GENOMIC DNA]</scope>
    <source>
        <strain evidence="2">CCUG 53519</strain>
    </source>
</reference>
<accession>A0ABW3PR90</accession>